<keyword evidence="2" id="KW-1185">Reference proteome</keyword>
<name>A0AAN9JPI0_CLITE</name>
<reference evidence="1 2" key="1">
    <citation type="submission" date="2024-01" db="EMBL/GenBank/DDBJ databases">
        <title>The genomes of 5 underutilized Papilionoideae crops provide insights into root nodulation and disease resistance.</title>
        <authorList>
            <person name="Yuan L."/>
        </authorList>
    </citation>
    <scope>NUCLEOTIDE SEQUENCE [LARGE SCALE GENOMIC DNA]</scope>
    <source>
        <strain evidence="1">LY-2023</strain>
        <tissue evidence="1">Leaf</tissue>
    </source>
</reference>
<dbReference type="PANTHER" id="PTHR34665">
    <property type="entry name" value="DUF3741 DOMAIN-CONTAINING PROTEIN"/>
    <property type="match status" value="1"/>
</dbReference>
<evidence type="ECO:0000313" key="2">
    <source>
        <dbReference type="Proteomes" id="UP001359559"/>
    </source>
</evidence>
<dbReference type="Proteomes" id="UP001359559">
    <property type="component" value="Unassembled WGS sequence"/>
</dbReference>
<comment type="caution">
    <text evidence="1">The sequence shown here is derived from an EMBL/GenBank/DDBJ whole genome shotgun (WGS) entry which is preliminary data.</text>
</comment>
<evidence type="ECO:0000313" key="1">
    <source>
        <dbReference type="EMBL" id="KAK7301916.1"/>
    </source>
</evidence>
<dbReference type="PANTHER" id="PTHR34665:SF4">
    <property type="entry name" value="DUF3741 DOMAIN-CONTAINING PROTEIN"/>
    <property type="match status" value="1"/>
</dbReference>
<proteinExistence type="predicted"/>
<accession>A0AAN9JPI0</accession>
<protein>
    <submittedName>
        <fullName evidence="1">Uncharacterized protein</fullName>
    </submittedName>
</protein>
<sequence length="166" mass="18791">MSPNLFSLNSLIERKKPQQSRDELAIVKAAAWAWYQHGSGSEGKANKSSEFDVTRTQRVARPSRYKLEAMRMAKEVSSIHTYNSLLDTYEVQSISRQLDRLTVSGYNRLVDGNINDSMNNGHRRMVKKKRINKGFWPRNVVCRGKNDVVDGTVMSAKCVPRASSAL</sequence>
<dbReference type="EMBL" id="JAYKXN010000003">
    <property type="protein sequence ID" value="KAK7301916.1"/>
    <property type="molecule type" value="Genomic_DNA"/>
</dbReference>
<gene>
    <name evidence="1" type="ORF">RJT34_12793</name>
</gene>
<dbReference type="AlphaFoldDB" id="A0AAN9JPI0"/>
<organism evidence="1 2">
    <name type="scientific">Clitoria ternatea</name>
    <name type="common">Butterfly pea</name>
    <dbReference type="NCBI Taxonomy" id="43366"/>
    <lineage>
        <taxon>Eukaryota</taxon>
        <taxon>Viridiplantae</taxon>
        <taxon>Streptophyta</taxon>
        <taxon>Embryophyta</taxon>
        <taxon>Tracheophyta</taxon>
        <taxon>Spermatophyta</taxon>
        <taxon>Magnoliopsida</taxon>
        <taxon>eudicotyledons</taxon>
        <taxon>Gunneridae</taxon>
        <taxon>Pentapetalae</taxon>
        <taxon>rosids</taxon>
        <taxon>fabids</taxon>
        <taxon>Fabales</taxon>
        <taxon>Fabaceae</taxon>
        <taxon>Papilionoideae</taxon>
        <taxon>50 kb inversion clade</taxon>
        <taxon>NPAAA clade</taxon>
        <taxon>indigoferoid/millettioid clade</taxon>
        <taxon>Phaseoleae</taxon>
        <taxon>Clitoria</taxon>
    </lineage>
</organism>